<dbReference type="AlphaFoldDB" id="D4RZI3"/>
<proteinExistence type="predicted"/>
<evidence type="ECO:0000259" key="1">
    <source>
        <dbReference type="Pfam" id="PF00557"/>
    </source>
</evidence>
<dbReference type="PANTHER" id="PTHR43330:SF27">
    <property type="entry name" value="METHIONINE AMINOPEPTIDASE"/>
    <property type="match status" value="1"/>
</dbReference>
<dbReference type="PRINTS" id="PR00599">
    <property type="entry name" value="MAPEPTIDASE"/>
</dbReference>
<dbReference type="EMBL" id="ABWN01000028">
    <property type="protein sequence ID" value="EFF68591.1"/>
    <property type="molecule type" value="Genomic_DNA"/>
</dbReference>
<gene>
    <name evidence="2" type="ORF">BUTYVIB_01249</name>
</gene>
<reference evidence="2 3" key="1">
    <citation type="submission" date="2010-02" db="EMBL/GenBank/DDBJ databases">
        <authorList>
            <person name="Weinstock G."/>
            <person name="Sodergren E."/>
            <person name="Clifton S."/>
            <person name="Fulton L."/>
            <person name="Fulton B."/>
            <person name="Courtney L."/>
            <person name="Fronick C."/>
            <person name="Harrison M."/>
            <person name="Strong C."/>
            <person name="Farmer C."/>
            <person name="Delahaunty K."/>
            <person name="Markovic C."/>
            <person name="Hall O."/>
            <person name="Minx P."/>
            <person name="Tomlinson C."/>
            <person name="Mitreva M."/>
            <person name="Nelson J."/>
            <person name="Hou S."/>
            <person name="Wollam A."/>
            <person name="Pepin K.H."/>
            <person name="Johnson M."/>
            <person name="Bhonagiri V."/>
            <person name="Zhang X."/>
            <person name="Suruliraj S."/>
            <person name="Warren W."/>
            <person name="Chinwalla A."/>
            <person name="Mardis E.R."/>
            <person name="Wilson R.K."/>
        </authorList>
    </citation>
    <scope>NUCLEOTIDE SEQUENCE [LARGE SCALE GENOMIC DNA]</scope>
    <source>
        <strain evidence="2 3">DSM 2876</strain>
    </source>
</reference>
<dbReference type="GO" id="GO:0005829">
    <property type="term" value="C:cytosol"/>
    <property type="evidence" value="ECO:0007669"/>
    <property type="project" value="TreeGrafter"/>
</dbReference>
<dbReference type="SUPFAM" id="SSF55920">
    <property type="entry name" value="Creatinase/aminopeptidase"/>
    <property type="match status" value="1"/>
</dbReference>
<evidence type="ECO:0000313" key="2">
    <source>
        <dbReference type="EMBL" id="EFF68591.1"/>
    </source>
</evidence>
<dbReference type="InterPro" id="IPR036005">
    <property type="entry name" value="Creatinase/aminopeptidase-like"/>
</dbReference>
<keyword evidence="2" id="KW-0378">Hydrolase</keyword>
<dbReference type="Proteomes" id="UP000006238">
    <property type="component" value="Unassembled WGS sequence"/>
</dbReference>
<feature type="domain" description="Peptidase M24" evidence="1">
    <location>
        <begin position="12"/>
        <end position="130"/>
    </location>
</feature>
<dbReference type="PANTHER" id="PTHR43330">
    <property type="entry name" value="METHIONINE AMINOPEPTIDASE"/>
    <property type="match status" value="1"/>
</dbReference>
<keyword evidence="3" id="KW-1185">Reference proteome</keyword>
<dbReference type="STRING" id="45851.BHV86_02135"/>
<dbReference type="eggNOG" id="COG0024">
    <property type="taxonomic scope" value="Bacteria"/>
</dbReference>
<dbReference type="InterPro" id="IPR001714">
    <property type="entry name" value="Pept_M24_MAP"/>
</dbReference>
<evidence type="ECO:0000313" key="3">
    <source>
        <dbReference type="Proteomes" id="UP000006238"/>
    </source>
</evidence>
<dbReference type="Pfam" id="PF00557">
    <property type="entry name" value="Peptidase_M24"/>
    <property type="match status" value="1"/>
</dbReference>
<sequence>MSVTIKTPGEIELMREAGRILALVHEELGKIIEPGISTYEIDKEGERLIRSFSCIPSFLNYNGYPASICVSVNEEVVHGIPSRKRILKEGDIVSLDAGVIYKGYHSDAARTYGVGKISKEAELLIENTKKSFLPV</sequence>
<dbReference type="HOGENOM" id="CLU_015857_4_1_9"/>
<accession>D4RZI3</accession>
<dbReference type="GO" id="GO:0070006">
    <property type="term" value="F:metalloaminopeptidase activity"/>
    <property type="evidence" value="ECO:0007669"/>
    <property type="project" value="TreeGrafter"/>
</dbReference>
<comment type="caution">
    <text evidence="2">The sequence shown here is derived from an EMBL/GenBank/DDBJ whole genome shotgun (WGS) entry which is preliminary data.</text>
</comment>
<keyword evidence="2" id="KW-0645">Protease</keyword>
<name>D4RZI3_9FIRM</name>
<dbReference type="Gene3D" id="3.90.230.10">
    <property type="entry name" value="Creatinase/methionine aminopeptidase superfamily"/>
    <property type="match status" value="1"/>
</dbReference>
<dbReference type="InterPro" id="IPR000994">
    <property type="entry name" value="Pept_M24"/>
</dbReference>
<organism evidence="2 3">
    <name type="scientific">Eshraghiella crossota DSM 2876</name>
    <dbReference type="NCBI Taxonomy" id="511680"/>
    <lineage>
        <taxon>Bacteria</taxon>
        <taxon>Bacillati</taxon>
        <taxon>Bacillota</taxon>
        <taxon>Clostridia</taxon>
        <taxon>Lachnospirales</taxon>
        <taxon>Lachnospiraceae</taxon>
        <taxon>Eshraghiella</taxon>
    </lineage>
</organism>
<keyword evidence="2" id="KW-0031">Aminopeptidase</keyword>
<protein>
    <submittedName>
        <fullName evidence="2">Putative methionyl aminopeptidase</fullName>
    </submittedName>
</protein>